<dbReference type="Pfam" id="PF03747">
    <property type="entry name" value="ADP_ribosyl_GH"/>
    <property type="match status" value="1"/>
</dbReference>
<evidence type="ECO:0000313" key="1">
    <source>
        <dbReference type="EMBL" id="CAE0787686.1"/>
    </source>
</evidence>
<dbReference type="EMBL" id="HBIZ01065805">
    <property type="protein sequence ID" value="CAE0787686.1"/>
    <property type="molecule type" value="Transcribed_RNA"/>
</dbReference>
<gene>
    <name evidence="1" type="ORF">PCAR00345_LOCUS40394</name>
</gene>
<accession>A0A7S4FD56</accession>
<dbReference type="AlphaFoldDB" id="A0A7S4FD56"/>
<dbReference type="SUPFAM" id="SSF101478">
    <property type="entry name" value="ADP-ribosylglycohydrolase"/>
    <property type="match status" value="1"/>
</dbReference>
<reference evidence="1" key="1">
    <citation type="submission" date="2021-01" db="EMBL/GenBank/DDBJ databases">
        <authorList>
            <person name="Corre E."/>
            <person name="Pelletier E."/>
            <person name="Niang G."/>
            <person name="Scheremetjew M."/>
            <person name="Finn R."/>
            <person name="Kale V."/>
            <person name="Holt S."/>
            <person name="Cochrane G."/>
            <person name="Meng A."/>
            <person name="Brown T."/>
            <person name="Cohen L."/>
        </authorList>
    </citation>
    <scope>NUCLEOTIDE SEQUENCE</scope>
    <source>
        <strain evidence="1">CCMP645</strain>
    </source>
</reference>
<organism evidence="1">
    <name type="scientific">Chrysotila carterae</name>
    <name type="common">Marine alga</name>
    <name type="synonym">Syracosphaera carterae</name>
    <dbReference type="NCBI Taxonomy" id="13221"/>
    <lineage>
        <taxon>Eukaryota</taxon>
        <taxon>Haptista</taxon>
        <taxon>Haptophyta</taxon>
        <taxon>Prymnesiophyceae</taxon>
        <taxon>Isochrysidales</taxon>
        <taxon>Isochrysidaceae</taxon>
        <taxon>Chrysotila</taxon>
    </lineage>
</organism>
<sequence length="286" mass="30323">MAMAPGIVGTASTVAAIEQVRDKLRGALWGLFIGDALASPTHWFYGGRAQIVRAYGGPITGYTKPSLTCEGSIMNKSNTGGAGRGSSQGDVIGTVINHGKKDYWKPGQSIHYHCTLEAGENTLEASLVRLLLRIVAAAGGKFDADTFRREYVQFMTTPGSHNDCYASTCHRMFFQNLVSGMPAESCPSNDGHNVDTIDGLVLPTVTALASVFEPQAAASAAVRACVKVTRKSAALEEYAVAWGALLREIVLGSPLRDAALHACNSSRVLAKAARDVHQGRYVPVVA</sequence>
<dbReference type="InterPro" id="IPR036705">
    <property type="entry name" value="Ribosyl_crysJ1_sf"/>
</dbReference>
<proteinExistence type="predicted"/>
<protein>
    <submittedName>
        <fullName evidence="1">Uncharacterized protein</fullName>
    </submittedName>
</protein>
<dbReference type="InterPro" id="IPR005502">
    <property type="entry name" value="Ribosyl_crysJ1"/>
</dbReference>
<dbReference type="Gene3D" id="1.10.4080.10">
    <property type="entry name" value="ADP-ribosylation/Crystallin J1"/>
    <property type="match status" value="1"/>
</dbReference>
<name>A0A7S4FD56_CHRCT</name>